<sequence length="500" mass="54028">MRKKSLICKIKDVLPRGKGYSCLMVAVCALFFASCTNDPFDGEAFSSGVRNETLLSPNSEDITVTASPDGTQTKITWPVVQGASGYLCSVYDITNPEAPVVIGEMNNKLVDGCSIVVPRADDSNYMFSIKALGNTALNNKDAETATEVAFSSFVPAFAAIPSGTDLYEYFQNNPLPEGNTEELPIDLEAGGEYTVSGILDFGGNKVTLRCTNKFNKPTVVYGDAGTIRTSAPLAMKNLKVNCSASADAAIGLSKNPVEGLKGATGSGDYYNIMGTLYISNCEFDGVNAQFIYDNNIKYCVETVLIDNTVVRLTTTQESGVSGNAIIYFKNGFANTLNIKNSTFYQAGASNSKYFVQYSNSGRSTRAGYQKNYVIYSNSTFYNVAKTGQWSNYSGFSGQACSVFEMTNSIFVECAKEIARRFIGGNFSKSPTYVFANNTYLQDVATDAYDNEENYDQSATAIKSNPGFADPANGDFTVNPSSEQAAKRTGDPRWLPAVVEE</sequence>
<evidence type="ECO:0000313" key="6">
    <source>
        <dbReference type="Proteomes" id="UP000820977"/>
    </source>
</evidence>
<keyword evidence="6" id="KW-1185">Reference proteome</keyword>
<proteinExistence type="predicted"/>
<dbReference type="InterPro" id="IPR033427">
    <property type="entry name" value="DUF5123"/>
</dbReference>
<gene>
    <name evidence="5" type="ORF">HPS54_10260</name>
</gene>
<comment type="caution">
    <text evidence="5">The sequence shown here is derived from an EMBL/GenBank/DDBJ whole genome shotgun (WGS) entry which is preliminary data.</text>
</comment>
<feature type="domain" description="DUF4992" evidence="3">
    <location>
        <begin position="21"/>
        <end position="181"/>
    </location>
</feature>
<reference evidence="5 6" key="1">
    <citation type="submission" date="2020-05" db="EMBL/GenBank/DDBJ databases">
        <title>Distinct polysaccharide utilization as determinants for interspecies competition between intestinal Prevotella spp.</title>
        <authorList>
            <person name="Galvez E.J.C."/>
            <person name="Iljazovic A."/>
            <person name="Strowig T."/>
        </authorList>
    </citation>
    <scope>NUCLEOTIDE SEQUENCE [LARGE SCALE GENOMIC DNA]</scope>
    <source>
        <strain evidence="5 6">PCHR</strain>
    </source>
</reference>
<dbReference type="InterPro" id="IPR032155">
    <property type="entry name" value="DUF4992"/>
</dbReference>
<protein>
    <submittedName>
        <fullName evidence="5">DUF4957 domain-containing protein</fullName>
    </submittedName>
</protein>
<accession>A0ABX2B7E7</accession>
<feature type="region of interest" description="Disordered" evidence="1">
    <location>
        <begin position="461"/>
        <end position="500"/>
    </location>
</feature>
<evidence type="ECO:0000259" key="4">
    <source>
        <dbReference type="Pfam" id="PF17161"/>
    </source>
</evidence>
<feature type="domain" description="DUF5123" evidence="4">
    <location>
        <begin position="375"/>
        <end position="493"/>
    </location>
</feature>
<organism evidence="5 6">
    <name type="scientific">Xylanibacter caecicola</name>
    <dbReference type="NCBI Taxonomy" id="2736294"/>
    <lineage>
        <taxon>Bacteria</taxon>
        <taxon>Pseudomonadati</taxon>
        <taxon>Bacteroidota</taxon>
        <taxon>Bacteroidia</taxon>
        <taxon>Bacteroidales</taxon>
        <taxon>Prevotellaceae</taxon>
        <taxon>Xylanibacter</taxon>
    </lineage>
</organism>
<evidence type="ECO:0000256" key="1">
    <source>
        <dbReference type="SAM" id="MobiDB-lite"/>
    </source>
</evidence>
<dbReference type="Pfam" id="PF17161">
    <property type="entry name" value="DUF5123"/>
    <property type="match status" value="1"/>
</dbReference>
<evidence type="ECO:0000259" key="2">
    <source>
        <dbReference type="Pfam" id="PF16318"/>
    </source>
</evidence>
<feature type="domain" description="DUF4957" evidence="2">
    <location>
        <begin position="191"/>
        <end position="345"/>
    </location>
</feature>
<dbReference type="Proteomes" id="UP000820977">
    <property type="component" value="Unassembled WGS sequence"/>
</dbReference>
<dbReference type="RefSeq" id="WP_172345360.1">
    <property type="nucleotide sequence ID" value="NZ_CASYYZ010000112.1"/>
</dbReference>
<dbReference type="PROSITE" id="PS51257">
    <property type="entry name" value="PROKAR_LIPOPROTEIN"/>
    <property type="match status" value="1"/>
</dbReference>
<dbReference type="EMBL" id="JABKKJ010000020">
    <property type="protein sequence ID" value="NPE25895.1"/>
    <property type="molecule type" value="Genomic_DNA"/>
</dbReference>
<dbReference type="Pfam" id="PF16318">
    <property type="entry name" value="DUF4957"/>
    <property type="match status" value="1"/>
</dbReference>
<evidence type="ECO:0000313" key="5">
    <source>
        <dbReference type="EMBL" id="NPE25895.1"/>
    </source>
</evidence>
<dbReference type="InterPro" id="IPR032530">
    <property type="entry name" value="DUF4957"/>
</dbReference>
<evidence type="ECO:0000259" key="3">
    <source>
        <dbReference type="Pfam" id="PF16383"/>
    </source>
</evidence>
<dbReference type="Pfam" id="PF16383">
    <property type="entry name" value="DUF4992"/>
    <property type="match status" value="1"/>
</dbReference>
<name>A0ABX2B7E7_9BACT</name>